<keyword evidence="5 13" id="KW-0812">Transmembrane</keyword>
<name>A0ABY7WQ21_9LACO</name>
<evidence type="ECO:0000256" key="1">
    <source>
        <dbReference type="ARBA" id="ARBA00004141"/>
    </source>
</evidence>
<protein>
    <submittedName>
        <fullName evidence="14">TMEM175 family protein</fullName>
    </submittedName>
</protein>
<dbReference type="Pfam" id="PF06736">
    <property type="entry name" value="TMEM175"/>
    <property type="match status" value="1"/>
</dbReference>
<dbReference type="PANTHER" id="PTHR31462:SF5">
    <property type="entry name" value="ENDOSOMAL_LYSOSOMAL PROTON CHANNEL TMEM175"/>
    <property type="match status" value="1"/>
</dbReference>
<accession>A0ABY7WQ21</accession>
<dbReference type="InterPro" id="IPR010617">
    <property type="entry name" value="TMEM175-like"/>
</dbReference>
<evidence type="ECO:0000256" key="2">
    <source>
        <dbReference type="ARBA" id="ARBA00006920"/>
    </source>
</evidence>
<evidence type="ECO:0000256" key="13">
    <source>
        <dbReference type="SAM" id="Phobius"/>
    </source>
</evidence>
<evidence type="ECO:0000256" key="12">
    <source>
        <dbReference type="ARBA" id="ARBA00034430"/>
    </source>
</evidence>
<dbReference type="RefSeq" id="WP_274259649.1">
    <property type="nucleotide sequence ID" value="NZ_CP117884.1"/>
</dbReference>
<evidence type="ECO:0000256" key="9">
    <source>
        <dbReference type="ARBA" id="ARBA00023065"/>
    </source>
</evidence>
<dbReference type="PANTHER" id="PTHR31462">
    <property type="entry name" value="ENDOSOMAL/LYSOSOMAL POTASSIUM CHANNEL TMEM175"/>
    <property type="match status" value="1"/>
</dbReference>
<evidence type="ECO:0000256" key="8">
    <source>
        <dbReference type="ARBA" id="ARBA00022989"/>
    </source>
</evidence>
<evidence type="ECO:0000256" key="11">
    <source>
        <dbReference type="ARBA" id="ARBA00023303"/>
    </source>
</evidence>
<evidence type="ECO:0000256" key="4">
    <source>
        <dbReference type="ARBA" id="ARBA00022538"/>
    </source>
</evidence>
<evidence type="ECO:0000256" key="10">
    <source>
        <dbReference type="ARBA" id="ARBA00023136"/>
    </source>
</evidence>
<keyword evidence="9" id="KW-0406">Ion transport</keyword>
<dbReference type="Proteomes" id="UP001220377">
    <property type="component" value="Chromosome"/>
</dbReference>
<comment type="similarity">
    <text evidence="2">Belongs to the TMEM175 family.</text>
</comment>
<reference evidence="14 15" key="1">
    <citation type="submission" date="2023-02" db="EMBL/GenBank/DDBJ databases">
        <title>Genome sequence of Lacticaseibacillus sp. KACC 23028.</title>
        <authorList>
            <person name="Kim S."/>
            <person name="Heo J."/>
            <person name="Kwon S.-W."/>
        </authorList>
    </citation>
    <scope>NUCLEOTIDE SEQUENCE [LARGE SCALE GENOMIC DNA]</scope>
    <source>
        <strain evidence="14 15">KACC 23028</strain>
    </source>
</reference>
<organism evidence="14 15">
    <name type="scientific">Lacticaseibacillus pabuli</name>
    <dbReference type="NCBI Taxonomy" id="3025672"/>
    <lineage>
        <taxon>Bacteria</taxon>
        <taxon>Bacillati</taxon>
        <taxon>Bacillota</taxon>
        <taxon>Bacilli</taxon>
        <taxon>Lactobacillales</taxon>
        <taxon>Lactobacillaceae</taxon>
        <taxon>Lacticaseibacillus</taxon>
    </lineage>
</organism>
<keyword evidence="6" id="KW-0631">Potassium channel</keyword>
<feature type="transmembrane region" description="Helical" evidence="13">
    <location>
        <begin position="74"/>
        <end position="94"/>
    </location>
</feature>
<dbReference type="EMBL" id="CP117884">
    <property type="protein sequence ID" value="WDF82292.1"/>
    <property type="molecule type" value="Genomic_DNA"/>
</dbReference>
<keyword evidence="15" id="KW-1185">Reference proteome</keyword>
<feature type="transmembrane region" description="Helical" evidence="13">
    <location>
        <begin position="43"/>
        <end position="59"/>
    </location>
</feature>
<sequence length="195" mass="22163">MNEDRLVAFTDGVIAIIITVMVLEFHAPHSASFGALWELRHEFIIYLASFLTLAVYWVNHHHLFSVVNHVSAPVLWANMLALLAMSFYPFATAWMGTHKLTALAPAVFYGVVNLFANSTWVLLTQTLIWDNHKQHEKSFLLRQSRNKAAWSVLANSVGIAGAFIWPPLVLIIDMLTIASWFIPDRRIERHLAQTK</sequence>
<proteinExistence type="inferred from homology"/>
<gene>
    <name evidence="14" type="ORF">PQ472_10410</name>
</gene>
<keyword evidence="11" id="KW-0407">Ion channel</keyword>
<evidence type="ECO:0000256" key="6">
    <source>
        <dbReference type="ARBA" id="ARBA00022826"/>
    </source>
</evidence>
<evidence type="ECO:0000256" key="3">
    <source>
        <dbReference type="ARBA" id="ARBA00022448"/>
    </source>
</evidence>
<keyword evidence="10 13" id="KW-0472">Membrane</keyword>
<evidence type="ECO:0000256" key="7">
    <source>
        <dbReference type="ARBA" id="ARBA00022958"/>
    </source>
</evidence>
<comment type="subcellular location">
    <subcellularLocation>
        <location evidence="1">Membrane</location>
        <topology evidence="1">Multi-pass membrane protein</topology>
    </subcellularLocation>
</comment>
<comment type="catalytic activity">
    <reaction evidence="12">
        <text>K(+)(in) = K(+)(out)</text>
        <dbReference type="Rhea" id="RHEA:29463"/>
        <dbReference type="ChEBI" id="CHEBI:29103"/>
    </reaction>
</comment>
<keyword evidence="7" id="KW-0630">Potassium</keyword>
<feature type="transmembrane region" description="Helical" evidence="13">
    <location>
        <begin position="149"/>
        <end position="182"/>
    </location>
</feature>
<evidence type="ECO:0000313" key="15">
    <source>
        <dbReference type="Proteomes" id="UP001220377"/>
    </source>
</evidence>
<keyword evidence="8 13" id="KW-1133">Transmembrane helix</keyword>
<feature type="transmembrane region" description="Helical" evidence="13">
    <location>
        <begin position="106"/>
        <end position="129"/>
    </location>
</feature>
<evidence type="ECO:0000256" key="5">
    <source>
        <dbReference type="ARBA" id="ARBA00022692"/>
    </source>
</evidence>
<feature type="transmembrane region" description="Helical" evidence="13">
    <location>
        <begin position="6"/>
        <end position="23"/>
    </location>
</feature>
<keyword evidence="3" id="KW-0813">Transport</keyword>
<keyword evidence="4" id="KW-0633">Potassium transport</keyword>
<evidence type="ECO:0000313" key="14">
    <source>
        <dbReference type="EMBL" id="WDF82292.1"/>
    </source>
</evidence>